<gene>
    <name evidence="2" type="ORF">ACFO9K_08895</name>
</gene>
<evidence type="ECO:0000313" key="3">
    <source>
        <dbReference type="Proteomes" id="UP001595945"/>
    </source>
</evidence>
<accession>A0ABD5Q1I1</accession>
<name>A0ABD5Q1I1_9EURY</name>
<evidence type="ECO:0000256" key="1">
    <source>
        <dbReference type="SAM" id="Phobius"/>
    </source>
</evidence>
<dbReference type="GeneID" id="73044936"/>
<feature type="transmembrane region" description="Helical" evidence="1">
    <location>
        <begin position="7"/>
        <end position="31"/>
    </location>
</feature>
<keyword evidence="1" id="KW-0472">Membrane</keyword>
<comment type="caution">
    <text evidence="2">The sequence shown here is derived from an EMBL/GenBank/DDBJ whole genome shotgun (WGS) entry which is preliminary data.</text>
</comment>
<dbReference type="Proteomes" id="UP001595945">
    <property type="component" value="Unassembled WGS sequence"/>
</dbReference>
<dbReference type="PROSITE" id="PS51257">
    <property type="entry name" value="PROKAR_LIPOPROTEIN"/>
    <property type="match status" value="1"/>
</dbReference>
<keyword evidence="1" id="KW-0812">Transmembrane</keyword>
<feature type="transmembrane region" description="Helical" evidence="1">
    <location>
        <begin position="77"/>
        <end position="96"/>
    </location>
</feature>
<evidence type="ECO:0000313" key="2">
    <source>
        <dbReference type="EMBL" id="MFC4824380.1"/>
    </source>
</evidence>
<proteinExistence type="predicted"/>
<keyword evidence="3" id="KW-1185">Reference proteome</keyword>
<feature type="transmembrane region" description="Helical" evidence="1">
    <location>
        <begin position="116"/>
        <end position="138"/>
    </location>
</feature>
<reference evidence="2 3" key="1">
    <citation type="journal article" date="2019" name="Int. J. Syst. Evol. Microbiol.">
        <title>The Global Catalogue of Microorganisms (GCM) 10K type strain sequencing project: providing services to taxonomists for standard genome sequencing and annotation.</title>
        <authorList>
            <consortium name="The Broad Institute Genomics Platform"/>
            <consortium name="The Broad Institute Genome Sequencing Center for Infectious Disease"/>
            <person name="Wu L."/>
            <person name="Ma J."/>
        </authorList>
    </citation>
    <scope>NUCLEOTIDE SEQUENCE [LARGE SCALE GENOMIC DNA]</scope>
    <source>
        <strain evidence="2 3">XZYJ18</strain>
    </source>
</reference>
<dbReference type="RefSeq" id="WP_254269876.1">
    <property type="nucleotide sequence ID" value="NZ_CP100400.1"/>
</dbReference>
<keyword evidence="1" id="KW-1133">Transmembrane helix</keyword>
<dbReference type="AlphaFoldDB" id="A0ABD5Q1I1"/>
<sequence>MKTRRIVPVAMAVTGCLAVVIGVYQGLVHIAPGYEGTITSGWGGDLNHEEVLLVQLGAVGVVGTVGAARWKRLASVPVAMGSIVLFYPLRAVFHWFQSRSRPLYREFSPPAPSYEGETVVIILGAEPFLVAGGGLLLVGAGIAAWRLRTPGEEGDGVTPPSSQA</sequence>
<feature type="transmembrane region" description="Helical" evidence="1">
    <location>
        <begin position="51"/>
        <end position="70"/>
    </location>
</feature>
<organism evidence="2 3">
    <name type="scientific">Halorussus aquaticus</name>
    <dbReference type="NCBI Taxonomy" id="2953748"/>
    <lineage>
        <taxon>Archaea</taxon>
        <taxon>Methanobacteriati</taxon>
        <taxon>Methanobacteriota</taxon>
        <taxon>Stenosarchaea group</taxon>
        <taxon>Halobacteria</taxon>
        <taxon>Halobacteriales</taxon>
        <taxon>Haladaptataceae</taxon>
        <taxon>Halorussus</taxon>
    </lineage>
</organism>
<protein>
    <submittedName>
        <fullName evidence="2">Uncharacterized protein</fullName>
    </submittedName>
</protein>
<dbReference type="EMBL" id="JBHSHT010000001">
    <property type="protein sequence ID" value="MFC4824380.1"/>
    <property type="molecule type" value="Genomic_DNA"/>
</dbReference>